<evidence type="ECO:0000256" key="6">
    <source>
        <dbReference type="SAM" id="MobiDB-lite"/>
    </source>
</evidence>
<reference evidence="9 10" key="1">
    <citation type="submission" date="2018-11" db="EMBL/GenBank/DDBJ databases">
        <title>Whole genome sequence of Streptomyces paromomycinus NBRC 15454(T).</title>
        <authorList>
            <person name="Komaki H."/>
            <person name="Tamura T."/>
        </authorList>
    </citation>
    <scope>NUCLEOTIDE SEQUENCE [LARGE SCALE GENOMIC DNA]</scope>
    <source>
        <strain evidence="9 10">NBRC 15454</strain>
    </source>
</reference>
<dbReference type="Pfam" id="PF00892">
    <property type="entry name" value="EamA"/>
    <property type="match status" value="2"/>
</dbReference>
<feature type="transmembrane region" description="Helical" evidence="7">
    <location>
        <begin position="99"/>
        <end position="119"/>
    </location>
</feature>
<protein>
    <submittedName>
        <fullName evidence="9">Permease</fullName>
    </submittedName>
</protein>
<evidence type="ECO:0000256" key="2">
    <source>
        <dbReference type="ARBA" id="ARBA00007362"/>
    </source>
</evidence>
<dbReference type="AlphaFoldDB" id="A0A401W557"/>
<feature type="transmembrane region" description="Helical" evidence="7">
    <location>
        <begin position="72"/>
        <end position="93"/>
    </location>
</feature>
<dbReference type="InterPro" id="IPR000620">
    <property type="entry name" value="EamA_dom"/>
</dbReference>
<dbReference type="PANTHER" id="PTHR32322">
    <property type="entry name" value="INNER MEMBRANE TRANSPORTER"/>
    <property type="match status" value="1"/>
</dbReference>
<feature type="transmembrane region" description="Helical" evidence="7">
    <location>
        <begin position="253"/>
        <end position="272"/>
    </location>
</feature>
<dbReference type="EMBL" id="BHZD01000001">
    <property type="protein sequence ID" value="GCD44442.1"/>
    <property type="molecule type" value="Genomic_DNA"/>
</dbReference>
<dbReference type="InterPro" id="IPR050638">
    <property type="entry name" value="AA-Vitamin_Transporters"/>
</dbReference>
<comment type="caution">
    <text evidence="9">The sequence shown here is derived from an EMBL/GenBank/DDBJ whole genome shotgun (WGS) entry which is preliminary data.</text>
</comment>
<feature type="transmembrane region" description="Helical" evidence="7">
    <location>
        <begin position="220"/>
        <end position="241"/>
    </location>
</feature>
<gene>
    <name evidence="9" type="ORF">GKJPGBOP_04140</name>
</gene>
<feature type="domain" description="EamA" evidence="8">
    <location>
        <begin position="12"/>
        <end position="144"/>
    </location>
</feature>
<keyword evidence="4 7" id="KW-1133">Transmembrane helix</keyword>
<dbReference type="GO" id="GO:0016020">
    <property type="term" value="C:membrane"/>
    <property type="evidence" value="ECO:0007669"/>
    <property type="project" value="UniProtKB-SubCell"/>
</dbReference>
<evidence type="ECO:0000256" key="7">
    <source>
        <dbReference type="SAM" id="Phobius"/>
    </source>
</evidence>
<evidence type="ECO:0000256" key="3">
    <source>
        <dbReference type="ARBA" id="ARBA00022692"/>
    </source>
</evidence>
<organism evidence="9 10">
    <name type="scientific">Streptomyces paromomycinus</name>
    <name type="common">Streptomyces rimosus subsp. paromomycinus</name>
    <dbReference type="NCBI Taxonomy" id="92743"/>
    <lineage>
        <taxon>Bacteria</taxon>
        <taxon>Bacillati</taxon>
        <taxon>Actinomycetota</taxon>
        <taxon>Actinomycetes</taxon>
        <taxon>Kitasatosporales</taxon>
        <taxon>Streptomycetaceae</taxon>
        <taxon>Streptomyces</taxon>
    </lineage>
</organism>
<feature type="transmembrane region" description="Helical" evidence="7">
    <location>
        <begin position="278"/>
        <end position="296"/>
    </location>
</feature>
<keyword evidence="5 7" id="KW-0472">Membrane</keyword>
<evidence type="ECO:0000259" key="8">
    <source>
        <dbReference type="Pfam" id="PF00892"/>
    </source>
</evidence>
<evidence type="ECO:0000256" key="5">
    <source>
        <dbReference type="ARBA" id="ARBA00023136"/>
    </source>
</evidence>
<evidence type="ECO:0000313" key="10">
    <source>
        <dbReference type="Proteomes" id="UP000286746"/>
    </source>
</evidence>
<feature type="transmembrane region" description="Helical" evidence="7">
    <location>
        <begin position="42"/>
        <end position="60"/>
    </location>
</feature>
<feature type="domain" description="EamA" evidence="8">
    <location>
        <begin position="159"/>
        <end position="295"/>
    </location>
</feature>
<name>A0A401W557_STREY</name>
<comment type="similarity">
    <text evidence="2">Belongs to the EamA transporter family.</text>
</comment>
<dbReference type="Proteomes" id="UP000286746">
    <property type="component" value="Unassembled WGS sequence"/>
</dbReference>
<dbReference type="SUPFAM" id="SSF103481">
    <property type="entry name" value="Multidrug resistance efflux transporter EmrE"/>
    <property type="match status" value="2"/>
</dbReference>
<feature type="transmembrane region" description="Helical" evidence="7">
    <location>
        <begin position="126"/>
        <end position="146"/>
    </location>
</feature>
<accession>A0A401W557</accession>
<evidence type="ECO:0000256" key="4">
    <source>
        <dbReference type="ARBA" id="ARBA00022989"/>
    </source>
</evidence>
<evidence type="ECO:0000256" key="1">
    <source>
        <dbReference type="ARBA" id="ARBA00004141"/>
    </source>
</evidence>
<feature type="region of interest" description="Disordered" evidence="6">
    <location>
        <begin position="304"/>
        <end position="328"/>
    </location>
</feature>
<dbReference type="PANTHER" id="PTHR32322:SF2">
    <property type="entry name" value="EAMA DOMAIN-CONTAINING PROTEIN"/>
    <property type="match status" value="1"/>
</dbReference>
<evidence type="ECO:0000313" key="9">
    <source>
        <dbReference type="EMBL" id="GCD44442.1"/>
    </source>
</evidence>
<feature type="transmembrane region" description="Helical" evidence="7">
    <location>
        <begin position="158"/>
        <end position="178"/>
    </location>
</feature>
<sequence>MVTMNRISNPYTLLMVTMVLWGSSFSSSKSVVEHVPHSVGAFLRFGGGALALLLAVAMSGSRTTRVPARNGWLAAAAGVLGVFAYNGFFFWGLSLAPSLDAGILIPVMSPVLTSTFLLVTKKEKATWARVTGLALGLTGAAIFFIGAGGSGGGGSSRLLGDALFLLSAVCWASYTLAGPRVLKGIEPLKATTYATCAGAVLLGVLAAPDMPDVAWGELPTSVWLNTAFLAIGAAAVANLLYYRGVGTVGPAKASLMMFNVPVINTLCATLLLGESFGWLQGTGALVLVLGAVLAVTQGKLPWRSAGTGKQLPPPDELAPQKGTPARSA</sequence>
<feature type="transmembrane region" description="Helical" evidence="7">
    <location>
        <begin position="190"/>
        <end position="208"/>
    </location>
</feature>
<keyword evidence="10" id="KW-1185">Reference proteome</keyword>
<keyword evidence="3 7" id="KW-0812">Transmembrane</keyword>
<comment type="subcellular location">
    <subcellularLocation>
        <location evidence="1">Membrane</location>
        <topology evidence="1">Multi-pass membrane protein</topology>
    </subcellularLocation>
</comment>
<proteinExistence type="inferred from homology"/>
<dbReference type="InterPro" id="IPR037185">
    <property type="entry name" value="EmrE-like"/>
</dbReference>